<evidence type="ECO:0000256" key="12">
    <source>
        <dbReference type="ARBA" id="ARBA00049909"/>
    </source>
</evidence>
<keyword evidence="16" id="KW-1185">Reference proteome</keyword>
<dbReference type="InterPro" id="IPR023074">
    <property type="entry name" value="HMG_CoA_Rdtase_cat_sf"/>
</dbReference>
<dbReference type="InterPro" id="IPR000731">
    <property type="entry name" value="SSD"/>
</dbReference>
<keyword evidence="11" id="KW-0414">Isoprene biosynthesis</keyword>
<feature type="transmembrane region" description="Helical" evidence="13">
    <location>
        <begin position="309"/>
        <end position="332"/>
    </location>
</feature>
<feature type="transmembrane region" description="Helical" evidence="13">
    <location>
        <begin position="61"/>
        <end position="80"/>
    </location>
</feature>
<keyword evidence="6 13" id="KW-0521">NADP</keyword>
<feature type="transmembrane region" description="Helical" evidence="13">
    <location>
        <begin position="195"/>
        <end position="222"/>
    </location>
</feature>
<dbReference type="PROSITE" id="PS50065">
    <property type="entry name" value="HMG_COA_REDUCTASE_4"/>
    <property type="match status" value="1"/>
</dbReference>
<feature type="transmembrane region" description="Helical" evidence="13">
    <location>
        <begin position="92"/>
        <end position="115"/>
    </location>
</feature>
<keyword evidence="10" id="KW-0325">Glycoprotein</keyword>
<evidence type="ECO:0000313" key="16">
    <source>
        <dbReference type="Proteomes" id="UP001566132"/>
    </source>
</evidence>
<dbReference type="EC" id="1.1.1.34" evidence="13"/>
<dbReference type="InterPro" id="IPR002202">
    <property type="entry name" value="HMG_CoA_Rdtase"/>
</dbReference>
<dbReference type="CDD" id="cd00643">
    <property type="entry name" value="HMG-CoA_reductase_classI"/>
    <property type="match status" value="1"/>
</dbReference>
<dbReference type="FunFam" id="1.10.3270.10:FF:000001">
    <property type="entry name" value="3-hydroxy-3-methylglutaryl coenzyme A reductase"/>
    <property type="match status" value="1"/>
</dbReference>
<evidence type="ECO:0000256" key="13">
    <source>
        <dbReference type="RuleBase" id="RU361219"/>
    </source>
</evidence>
<dbReference type="FunFam" id="3.30.70.420:FF:000001">
    <property type="entry name" value="3-hydroxy-3-methylglutaryl coenzyme A reductase"/>
    <property type="match status" value="1"/>
</dbReference>
<name>A0ABD1ED16_HYPHA</name>
<dbReference type="GO" id="GO:0008299">
    <property type="term" value="P:isoprenoid biosynthetic process"/>
    <property type="evidence" value="ECO:0007669"/>
    <property type="project" value="UniProtKB-KW"/>
</dbReference>
<comment type="similarity">
    <text evidence="3 13">Belongs to the HMG-CoA reductase family.</text>
</comment>
<evidence type="ECO:0000256" key="1">
    <source>
        <dbReference type="ARBA" id="ARBA00004477"/>
    </source>
</evidence>
<keyword evidence="7 13" id="KW-1133">Transmembrane helix</keyword>
<dbReference type="InterPro" id="IPR023076">
    <property type="entry name" value="HMG_CoA_Rdtase_CS"/>
</dbReference>
<protein>
    <recommendedName>
        <fullName evidence="13">3-hydroxy-3-methylglutaryl coenzyme A reductase</fullName>
        <shortName evidence="13">HMG-CoA reductase</shortName>
        <ecNumber evidence="13">1.1.1.34</ecNumber>
    </recommendedName>
</protein>
<evidence type="ECO:0000256" key="7">
    <source>
        <dbReference type="ARBA" id="ARBA00022989"/>
    </source>
</evidence>
<dbReference type="PANTHER" id="PTHR10572:SF24">
    <property type="entry name" value="3-HYDROXY-3-METHYLGLUTARYL-COENZYME A REDUCTASE"/>
    <property type="match status" value="1"/>
</dbReference>
<evidence type="ECO:0000256" key="5">
    <source>
        <dbReference type="ARBA" id="ARBA00022824"/>
    </source>
</evidence>
<dbReference type="AlphaFoldDB" id="A0ABD1ED16"/>
<dbReference type="InterPro" id="IPR053958">
    <property type="entry name" value="HMGCR/SNAP/NPC1-like_SSD"/>
</dbReference>
<accession>A0ABD1ED16</accession>
<reference evidence="15 16" key="1">
    <citation type="submission" date="2024-05" db="EMBL/GenBank/DDBJ databases">
        <title>Genetic variation in Jamaican populations of the coffee berry borer (Hypothenemus hampei).</title>
        <authorList>
            <person name="Errbii M."/>
            <person name="Myrie A."/>
        </authorList>
    </citation>
    <scope>NUCLEOTIDE SEQUENCE [LARGE SCALE GENOMIC DNA]</scope>
    <source>
        <strain evidence="15">JA-Hopewell-2020-01-JO</strain>
        <tissue evidence="15">Whole body</tissue>
    </source>
</reference>
<evidence type="ECO:0000256" key="10">
    <source>
        <dbReference type="ARBA" id="ARBA00023180"/>
    </source>
</evidence>
<dbReference type="NCBIfam" id="TIGR00533">
    <property type="entry name" value="HMG_CoA_R_NADP"/>
    <property type="match status" value="1"/>
</dbReference>
<dbReference type="Proteomes" id="UP001566132">
    <property type="component" value="Unassembled WGS sequence"/>
</dbReference>
<comment type="pathway">
    <text evidence="2 13">Metabolic intermediate biosynthesis; (R)-mevalonate biosynthesis; (R)-mevalonate from acetyl-CoA: step 3/3.</text>
</comment>
<dbReference type="PROSITE" id="PS50156">
    <property type="entry name" value="SSD"/>
    <property type="match status" value="1"/>
</dbReference>
<dbReference type="FunFam" id="3.90.770.10:FF:000001">
    <property type="entry name" value="3-hydroxy-3-methylglutaryl coenzyme A reductase"/>
    <property type="match status" value="1"/>
</dbReference>
<dbReference type="Gene3D" id="3.30.70.420">
    <property type="entry name" value="Hydroxymethylglutaryl-CoA reductase, class I/II, NAD/NADP-binding domain"/>
    <property type="match status" value="1"/>
</dbReference>
<evidence type="ECO:0000256" key="2">
    <source>
        <dbReference type="ARBA" id="ARBA00005084"/>
    </source>
</evidence>
<gene>
    <name evidence="15" type="ORF">ABEB36_010758</name>
</gene>
<dbReference type="InterPro" id="IPR004816">
    <property type="entry name" value="HMG_CoA_Rdtase_metazoan"/>
</dbReference>
<evidence type="ECO:0000256" key="11">
    <source>
        <dbReference type="ARBA" id="ARBA00023229"/>
    </source>
</evidence>
<organism evidence="15 16">
    <name type="scientific">Hypothenemus hampei</name>
    <name type="common">Coffee berry borer</name>
    <dbReference type="NCBI Taxonomy" id="57062"/>
    <lineage>
        <taxon>Eukaryota</taxon>
        <taxon>Metazoa</taxon>
        <taxon>Ecdysozoa</taxon>
        <taxon>Arthropoda</taxon>
        <taxon>Hexapoda</taxon>
        <taxon>Insecta</taxon>
        <taxon>Pterygota</taxon>
        <taxon>Neoptera</taxon>
        <taxon>Endopterygota</taxon>
        <taxon>Coleoptera</taxon>
        <taxon>Polyphaga</taxon>
        <taxon>Cucujiformia</taxon>
        <taxon>Curculionidae</taxon>
        <taxon>Scolytinae</taxon>
        <taxon>Hypothenemus</taxon>
    </lineage>
</organism>
<evidence type="ECO:0000256" key="4">
    <source>
        <dbReference type="ARBA" id="ARBA00022692"/>
    </source>
</evidence>
<dbReference type="GO" id="GO:0004420">
    <property type="term" value="F:hydroxymethylglutaryl-CoA reductase (NADPH) activity"/>
    <property type="evidence" value="ECO:0007669"/>
    <property type="project" value="UniProtKB-EC"/>
</dbReference>
<dbReference type="SUPFAM" id="SSF82866">
    <property type="entry name" value="Multidrug efflux transporter AcrB transmembrane domain"/>
    <property type="match status" value="1"/>
</dbReference>
<dbReference type="InterPro" id="IPR009023">
    <property type="entry name" value="HMG_CoA_Rdtase_NAD(P)-bd_sf"/>
</dbReference>
<dbReference type="SUPFAM" id="SSF55035">
    <property type="entry name" value="NAD-binding domain of HMG-CoA reductase"/>
    <property type="match status" value="1"/>
</dbReference>
<dbReference type="NCBIfam" id="TIGR00920">
    <property type="entry name" value="2A060605"/>
    <property type="match status" value="1"/>
</dbReference>
<dbReference type="InterPro" id="IPR009029">
    <property type="entry name" value="HMG_CoA_Rdtase_sub-bd_dom_sf"/>
</dbReference>
<dbReference type="GO" id="GO:0005789">
    <property type="term" value="C:endoplasmic reticulum membrane"/>
    <property type="evidence" value="ECO:0007669"/>
    <property type="project" value="UniProtKB-SubCell"/>
</dbReference>
<dbReference type="Pfam" id="PF00368">
    <property type="entry name" value="HMG-CoA_red"/>
    <property type="match status" value="1"/>
</dbReference>
<evidence type="ECO:0000256" key="3">
    <source>
        <dbReference type="ARBA" id="ARBA00007661"/>
    </source>
</evidence>
<comment type="caution">
    <text evidence="15">The sequence shown here is derived from an EMBL/GenBank/DDBJ whole genome shotgun (WGS) entry which is preliminary data.</text>
</comment>
<dbReference type="Pfam" id="PF12349">
    <property type="entry name" value="Sterol-sensing"/>
    <property type="match status" value="1"/>
</dbReference>
<dbReference type="EMBL" id="JBDJPC010000008">
    <property type="protein sequence ID" value="KAL1492517.1"/>
    <property type="molecule type" value="Genomic_DNA"/>
</dbReference>
<evidence type="ECO:0000256" key="9">
    <source>
        <dbReference type="ARBA" id="ARBA00023136"/>
    </source>
</evidence>
<evidence type="ECO:0000256" key="8">
    <source>
        <dbReference type="ARBA" id="ARBA00023002"/>
    </source>
</evidence>
<dbReference type="SUPFAM" id="SSF56542">
    <property type="entry name" value="Substrate-binding domain of HMG-CoA reductase"/>
    <property type="match status" value="1"/>
</dbReference>
<dbReference type="PROSITE" id="PS00066">
    <property type="entry name" value="HMG_COA_REDUCTASE_1"/>
    <property type="match status" value="1"/>
</dbReference>
<proteinExistence type="inferred from homology"/>
<dbReference type="PANTHER" id="PTHR10572">
    <property type="entry name" value="3-HYDROXY-3-METHYLGLUTARYL-COENZYME A REDUCTASE"/>
    <property type="match status" value="1"/>
</dbReference>
<dbReference type="InterPro" id="IPR023282">
    <property type="entry name" value="HMG_CoA_Rdtase_N"/>
</dbReference>
<keyword evidence="4 13" id="KW-0812">Transmembrane</keyword>
<evidence type="ECO:0000259" key="14">
    <source>
        <dbReference type="PROSITE" id="PS50156"/>
    </source>
</evidence>
<dbReference type="InterPro" id="IPR004554">
    <property type="entry name" value="HMG_CoA_Rdtase_eu_arc"/>
</dbReference>
<evidence type="ECO:0000313" key="15">
    <source>
        <dbReference type="EMBL" id="KAL1492517.1"/>
    </source>
</evidence>
<dbReference type="Gene3D" id="1.10.3270.10">
    <property type="entry name" value="HMGR, N-terminal domain"/>
    <property type="match status" value="1"/>
</dbReference>
<keyword evidence="8 13" id="KW-0560">Oxidoreductase</keyword>
<sequence>MASSLYHVHGEFCTNHPWEVIVGTLTLAACMFTLDRQNPLPPMKPVIKSCHGCVQETEYNAVEVVTMTILRSLAILYCYYQFRKLYKIGSRYVLGIVGVFTLFSSFIFTTTVVNILKIEISDLKDALFFFLPLIDMSKAGVLAQFALNSKNELEGKTNIAKGLAELGPSITLDTVVETLVIGVGTLSGVERLEMLSWFACLSVLVNYVVFMTFYPACLSLILEFSKSDKFYATKEAWNLFSFKEEDPKSNPALQRVKLIMSFGLMLVHVHSRWPLKESGVYSIEAHRAQQQPFNNTEDSDPTEEYFTRWLALGADHIVILILVTALLIKLIFFEIRENQSNLVEIHQELLKESEEVERISKETTIVTKSQMPFINFSLEDPSDSTYDNKEVQTTISASNSDAESSPEDDVPKVCKSLEDCLKIYNDVDLGATALTDEEIILLIKNKHIASYQIEKAVDDPERGVNIRRKILGTELLGSSQLLQGLPYRNYDYSLVMGACCENVIGYMPIPVGYAGPLILDGKEIYVPMATTEGCLVASTNRGCRALKYGVTSSVVADGMTRGPVVRFPSIVIASQVMKWIQEPENFQKIKEKFDSSSRFARLQRITTKIAGRFLFLRFVATTGDAMGMNMLSKGTEVSLKYVQTLFNEMEILSLSGNFCSDKKPAAINWIEGRGKSVVCEAIVPANLVSSVLKTNVHALIEVNNAKNMVGSAVAGSIGGFNAHAANIVTALFLATGQDPAQNISSSNCMTLMESWGPDGEDLYISCTMPSIEIATIGGGTILPAQGTCLEMLGVKGSNIAEPGANASQLAKIVCAAVLAGELSLMSALAAGHLVTSHLRHNRSTTLLPSAFDRNQNLLLPPCKYNV</sequence>
<comment type="subcellular location">
    <subcellularLocation>
        <location evidence="1 13">Endoplasmic reticulum membrane</location>
        <topology evidence="1 13">Multi-pass membrane protein</topology>
    </subcellularLocation>
</comment>
<evidence type="ECO:0000256" key="6">
    <source>
        <dbReference type="ARBA" id="ARBA00022857"/>
    </source>
</evidence>
<dbReference type="PRINTS" id="PR00071">
    <property type="entry name" value="HMGCOARDTASE"/>
</dbReference>
<keyword evidence="9 13" id="KW-0472">Membrane</keyword>
<comment type="catalytic activity">
    <reaction evidence="12">
        <text>(R)-mevalonate + 2 NADP(+) + CoA = (3S)-3-hydroxy-3-methylglutaryl-CoA + 2 NADPH + 2 H(+)</text>
        <dbReference type="Rhea" id="RHEA:15989"/>
        <dbReference type="ChEBI" id="CHEBI:15378"/>
        <dbReference type="ChEBI" id="CHEBI:36464"/>
        <dbReference type="ChEBI" id="CHEBI:43074"/>
        <dbReference type="ChEBI" id="CHEBI:57287"/>
        <dbReference type="ChEBI" id="CHEBI:57783"/>
        <dbReference type="ChEBI" id="CHEBI:58349"/>
        <dbReference type="EC" id="1.1.1.34"/>
    </reaction>
    <physiologicalReaction direction="right-to-left" evidence="12">
        <dbReference type="Rhea" id="RHEA:15991"/>
    </physiologicalReaction>
</comment>
<keyword evidence="5 13" id="KW-0256">Endoplasmic reticulum</keyword>
<dbReference type="Gene3D" id="3.90.770.10">
    <property type="entry name" value="3-hydroxy-3-methylglutaryl-coenzyme A Reductase, Chain A, domain 2"/>
    <property type="match status" value="1"/>
</dbReference>
<feature type="domain" description="SSD" evidence="14">
    <location>
        <begin position="63"/>
        <end position="220"/>
    </location>
</feature>